<organism evidence="1 2">
    <name type="scientific">Chara braunii</name>
    <name type="common">Braun's stonewort</name>
    <dbReference type="NCBI Taxonomy" id="69332"/>
    <lineage>
        <taxon>Eukaryota</taxon>
        <taxon>Viridiplantae</taxon>
        <taxon>Streptophyta</taxon>
        <taxon>Charophyceae</taxon>
        <taxon>Charales</taxon>
        <taxon>Characeae</taxon>
        <taxon>Chara</taxon>
    </lineage>
</organism>
<name>A0A388JKU1_CHABU</name>
<sequence>MDDYPCDGWEQLRRIEARFISMEARIEGGLATITESLKKMSERISAVEKLQDEKKRASSLAPRYSDAVHCSPLDWYTVHLQEGSESVWKNHFEGRWGRILSQKARDMLVVSWYSDTNVHPKISHSSMAWYSMMEQGLYAFPAQVYNKERGRGKSFCLSAHDVRVRYNPASDTFTIDYDIKGRGGRGGGGGGGGGGVGLLVGNGGNTGGKCGIEEGVPWERIRSSPVDIDDPYKVYVSDDLRLAQPDDQIEIQLRMSKDLSLIHI</sequence>
<evidence type="ECO:0000313" key="2">
    <source>
        <dbReference type="Proteomes" id="UP000265515"/>
    </source>
</evidence>
<dbReference type="PANTHER" id="PTHR31482:SF18">
    <property type="entry name" value="ESTS AU081301(E20138)"/>
    <property type="match status" value="1"/>
</dbReference>
<accession>A0A388JKU1</accession>
<evidence type="ECO:0000313" key="1">
    <source>
        <dbReference type="EMBL" id="GBG46589.1"/>
    </source>
</evidence>
<dbReference type="EMBL" id="BFEA01010705">
    <property type="protein sequence ID" value="GBG46589.1"/>
    <property type="molecule type" value="Genomic_DNA"/>
</dbReference>
<comment type="caution">
    <text evidence="1">The sequence shown here is derived from an EMBL/GenBank/DDBJ whole genome shotgun (WGS) entry which is preliminary data.</text>
</comment>
<protein>
    <submittedName>
        <fullName evidence="1">Uncharacterized protein</fullName>
    </submittedName>
</protein>
<dbReference type="OrthoDB" id="512036at2759"/>
<dbReference type="Proteomes" id="UP000265515">
    <property type="component" value="Unassembled WGS sequence"/>
</dbReference>
<gene>
    <name evidence="1" type="ORF">CBR_g89832</name>
</gene>
<reference evidence="1 2" key="1">
    <citation type="journal article" date="2018" name="Cell">
        <title>The Chara Genome: Secondary Complexity and Implications for Plant Terrestrialization.</title>
        <authorList>
            <person name="Nishiyama T."/>
            <person name="Sakayama H."/>
            <person name="Vries J.D."/>
            <person name="Buschmann H."/>
            <person name="Saint-Marcoux D."/>
            <person name="Ullrich K.K."/>
            <person name="Haas F.B."/>
            <person name="Vanderstraeten L."/>
            <person name="Becker D."/>
            <person name="Lang D."/>
            <person name="Vosolsobe S."/>
            <person name="Rombauts S."/>
            <person name="Wilhelmsson P.K.I."/>
            <person name="Janitza P."/>
            <person name="Kern R."/>
            <person name="Heyl A."/>
            <person name="Rumpler F."/>
            <person name="Villalobos L.I.A.C."/>
            <person name="Clay J.M."/>
            <person name="Skokan R."/>
            <person name="Toyoda A."/>
            <person name="Suzuki Y."/>
            <person name="Kagoshima H."/>
            <person name="Schijlen E."/>
            <person name="Tajeshwar N."/>
            <person name="Catarino B."/>
            <person name="Hetherington A.J."/>
            <person name="Saltykova A."/>
            <person name="Bonnot C."/>
            <person name="Breuninger H."/>
            <person name="Symeonidi A."/>
            <person name="Radhakrishnan G.V."/>
            <person name="Van Nieuwerburgh F."/>
            <person name="Deforce D."/>
            <person name="Chang C."/>
            <person name="Karol K.G."/>
            <person name="Hedrich R."/>
            <person name="Ulvskov P."/>
            <person name="Glockner G."/>
            <person name="Delwiche C.F."/>
            <person name="Petrasek J."/>
            <person name="Van de Peer Y."/>
            <person name="Friml J."/>
            <person name="Beilby M."/>
            <person name="Dolan L."/>
            <person name="Kohara Y."/>
            <person name="Sugano S."/>
            <person name="Fujiyama A."/>
            <person name="Delaux P.-M."/>
            <person name="Quint M."/>
            <person name="TheiBen G."/>
            <person name="Hagemann M."/>
            <person name="Harholt J."/>
            <person name="Dunand C."/>
            <person name="Zachgo S."/>
            <person name="Langdale J."/>
            <person name="Maumus F."/>
            <person name="Straeten D.V.D."/>
            <person name="Gould S.B."/>
            <person name="Rensing S.A."/>
        </authorList>
    </citation>
    <scope>NUCLEOTIDE SEQUENCE [LARGE SCALE GENOMIC DNA]</scope>
    <source>
        <strain evidence="1 2">S276</strain>
    </source>
</reference>
<proteinExistence type="predicted"/>
<dbReference type="STRING" id="69332.A0A388JKU1"/>
<feature type="non-terminal residue" evidence="1">
    <location>
        <position position="1"/>
    </location>
</feature>
<dbReference type="Gramene" id="GBG46589">
    <property type="protein sequence ID" value="GBG46589"/>
    <property type="gene ID" value="CBR_g89832"/>
</dbReference>
<dbReference type="PANTHER" id="PTHR31482">
    <property type="entry name" value="ESTS AU081301(E20138)"/>
    <property type="match status" value="1"/>
</dbReference>
<dbReference type="AlphaFoldDB" id="A0A388JKU1"/>
<keyword evidence="2" id="KW-1185">Reference proteome</keyword>